<keyword evidence="7" id="KW-0445">Lipid transport</keyword>
<dbReference type="InterPro" id="IPR039670">
    <property type="entry name" value="NPC2-like"/>
</dbReference>
<evidence type="ECO:0000313" key="10">
    <source>
        <dbReference type="EMBL" id="KAL0580372.1"/>
    </source>
</evidence>
<organism evidence="10 11">
    <name type="scientific">Marasmius crinis-equi</name>
    <dbReference type="NCBI Taxonomy" id="585013"/>
    <lineage>
        <taxon>Eukaryota</taxon>
        <taxon>Fungi</taxon>
        <taxon>Dikarya</taxon>
        <taxon>Basidiomycota</taxon>
        <taxon>Agaricomycotina</taxon>
        <taxon>Agaricomycetes</taxon>
        <taxon>Agaricomycetidae</taxon>
        <taxon>Agaricales</taxon>
        <taxon>Marasmiineae</taxon>
        <taxon>Marasmiaceae</taxon>
        <taxon>Marasmius</taxon>
    </lineage>
</organism>
<feature type="signal peptide" evidence="8">
    <location>
        <begin position="1"/>
        <end position="18"/>
    </location>
</feature>
<dbReference type="SUPFAM" id="SSF81296">
    <property type="entry name" value="E set domains"/>
    <property type="match status" value="1"/>
</dbReference>
<keyword evidence="11" id="KW-1185">Reference proteome</keyword>
<reference evidence="10 11" key="1">
    <citation type="submission" date="2024-02" db="EMBL/GenBank/DDBJ databases">
        <title>A draft genome for the cacao thread blight pathogen Marasmius crinis-equi.</title>
        <authorList>
            <person name="Cohen S.P."/>
            <person name="Baruah I.K."/>
            <person name="Amoako-Attah I."/>
            <person name="Bukari Y."/>
            <person name="Meinhardt L.W."/>
            <person name="Bailey B.A."/>
        </authorList>
    </citation>
    <scope>NUCLEOTIDE SEQUENCE [LARGE SCALE GENOMIC DNA]</scope>
    <source>
        <strain evidence="10 11">GH-76</strain>
    </source>
</reference>
<feature type="chain" id="PRO_5045949056" description="Phosphatidylglycerol/phosphatidylinositol transfer protein" evidence="8">
    <location>
        <begin position="19"/>
        <end position="260"/>
    </location>
</feature>
<evidence type="ECO:0000256" key="8">
    <source>
        <dbReference type="SAM" id="SignalP"/>
    </source>
</evidence>
<name>A0ABR3FXV0_9AGAR</name>
<evidence type="ECO:0000256" key="3">
    <source>
        <dbReference type="ARBA" id="ARBA00011245"/>
    </source>
</evidence>
<dbReference type="Pfam" id="PF02221">
    <property type="entry name" value="E1_DerP2_DerF2"/>
    <property type="match status" value="1"/>
</dbReference>
<evidence type="ECO:0000256" key="6">
    <source>
        <dbReference type="ARBA" id="ARBA00022729"/>
    </source>
</evidence>
<protein>
    <recommendedName>
        <fullName evidence="4">Phosphatidylglycerol/phosphatidylinositol transfer protein</fullName>
    </recommendedName>
</protein>
<evidence type="ECO:0000256" key="5">
    <source>
        <dbReference type="ARBA" id="ARBA00022448"/>
    </source>
</evidence>
<dbReference type="Proteomes" id="UP001465976">
    <property type="component" value="Unassembled WGS sequence"/>
</dbReference>
<comment type="function">
    <text evidence="1">Catalyzes the intermembrane transfer of phosphatidylglycerol and phosphatidylinositol.</text>
</comment>
<sequence>MLRRSIAGILCLLTIVNAASIQSPFKSDEPVHTTDSWGWESCGSDSDIIQIDSIQVSPDPPQPGKELTVKVKGVASETVEEGAMADVVVKLGLIKLLSKTFDLCDEARKANATIQCPIEAGEHDVTQVVELPKEIPKAKFKVNAQGYTEDEKDLFCVDLTIDFMKFPHVWKTMEHVKFPYLKTPELAGARKLVFAPSMPGTTSTFECLFEIENDTDEPLHVIQGDITMLIDSHDTISLVLSAGSMYHYILKHRLKTTKIS</sequence>
<keyword evidence="5" id="KW-0813">Transport</keyword>
<keyword evidence="6 8" id="KW-0732">Signal</keyword>
<dbReference type="PANTHER" id="PTHR11306">
    <property type="entry name" value="NIEMANN PICK TYPE C2 PROTEIN NPC2-RELATED"/>
    <property type="match status" value="1"/>
</dbReference>
<dbReference type="SMART" id="SM00737">
    <property type="entry name" value="ML"/>
    <property type="match status" value="1"/>
</dbReference>
<comment type="caution">
    <text evidence="10">The sequence shown here is derived from an EMBL/GenBank/DDBJ whole genome shotgun (WGS) entry which is preliminary data.</text>
</comment>
<dbReference type="CDD" id="cd00917">
    <property type="entry name" value="PG-PI_TP"/>
    <property type="match status" value="1"/>
</dbReference>
<dbReference type="InterPro" id="IPR003172">
    <property type="entry name" value="ML_dom"/>
</dbReference>
<evidence type="ECO:0000256" key="1">
    <source>
        <dbReference type="ARBA" id="ARBA00002053"/>
    </source>
</evidence>
<evidence type="ECO:0000256" key="4">
    <source>
        <dbReference type="ARBA" id="ARBA00016056"/>
    </source>
</evidence>
<dbReference type="InterPro" id="IPR014756">
    <property type="entry name" value="Ig_E-set"/>
</dbReference>
<dbReference type="InterPro" id="IPR036846">
    <property type="entry name" value="GM2-AP_sf"/>
</dbReference>
<evidence type="ECO:0000256" key="7">
    <source>
        <dbReference type="ARBA" id="ARBA00023055"/>
    </source>
</evidence>
<gene>
    <name evidence="10" type="ORF">V5O48_001617</name>
</gene>
<feature type="domain" description="MD-2-related lipid-recognition" evidence="9">
    <location>
        <begin position="39"/>
        <end position="161"/>
    </location>
</feature>
<dbReference type="InterPro" id="IPR033917">
    <property type="entry name" value="ML_PG-PI_TP"/>
</dbReference>
<dbReference type="Gene3D" id="2.70.220.10">
    <property type="entry name" value="Ganglioside GM2 activator"/>
    <property type="match status" value="2"/>
</dbReference>
<proteinExistence type="inferred from homology"/>
<comment type="subunit">
    <text evidence="3">Monomer.</text>
</comment>
<dbReference type="EMBL" id="JBAHYK010000032">
    <property type="protein sequence ID" value="KAL0580372.1"/>
    <property type="molecule type" value="Genomic_DNA"/>
</dbReference>
<evidence type="ECO:0000256" key="2">
    <source>
        <dbReference type="ARBA" id="ARBA00006370"/>
    </source>
</evidence>
<comment type="similarity">
    <text evidence="2">Belongs to the NPC2 family.</text>
</comment>
<evidence type="ECO:0000259" key="9">
    <source>
        <dbReference type="SMART" id="SM00737"/>
    </source>
</evidence>
<accession>A0ABR3FXV0</accession>
<dbReference type="PANTHER" id="PTHR11306:SF0">
    <property type="entry name" value="PHOSPHATIDYLGLYCEROL_PHOSPHATIDYLINOSITOL TRANSFER PROTEIN"/>
    <property type="match status" value="1"/>
</dbReference>
<evidence type="ECO:0000313" key="11">
    <source>
        <dbReference type="Proteomes" id="UP001465976"/>
    </source>
</evidence>